<feature type="signal peptide" evidence="1">
    <location>
        <begin position="1"/>
        <end position="29"/>
    </location>
</feature>
<reference evidence="3" key="2">
    <citation type="submission" date="2015-02" db="UniProtKB">
        <authorList>
            <consortium name="EnsemblMetazoa"/>
        </authorList>
    </citation>
    <scope>IDENTIFICATION</scope>
</reference>
<dbReference type="eggNOG" id="ENOG502QU73">
    <property type="taxonomic scope" value="Eukaryota"/>
</dbReference>
<dbReference type="PROSITE" id="PS50835">
    <property type="entry name" value="IG_LIKE"/>
    <property type="match status" value="2"/>
</dbReference>
<dbReference type="Gene3D" id="2.60.40.10">
    <property type="entry name" value="Immunoglobulins"/>
    <property type="match status" value="2"/>
</dbReference>
<dbReference type="OMA" id="PAAMLSW"/>
<evidence type="ECO:0000313" key="3">
    <source>
        <dbReference type="EnsemblMetazoa" id="SMAR009123-PA"/>
    </source>
</evidence>
<evidence type="ECO:0000259" key="2">
    <source>
        <dbReference type="PROSITE" id="PS50835"/>
    </source>
</evidence>
<dbReference type="PANTHER" id="PTHR21261:SF15">
    <property type="entry name" value="BEATEN PATH IIIA, ISOFORM D-RELATED"/>
    <property type="match status" value="1"/>
</dbReference>
<keyword evidence="4" id="KW-1185">Reference proteome</keyword>
<dbReference type="Proteomes" id="UP000014500">
    <property type="component" value="Unassembled WGS sequence"/>
</dbReference>
<sequence length="267" mass="29932">MEIMWPKESNIFGCTLLLCLALLQEGVRSLNLLSVDIPSHVHIGHTVILKCLFELGNDELYSVKWYRGKDEFYRYVPKDKPPGQVFSLEGFKVNQTASNSHQVVLANVGIAASGEFRCEVSAEAPSFHTDSISKKMIIIDPPHQGPKISGGQSQYNIGEAIRVNCSTIQSSPAATLEWFINGKKAPDTALRFYPIISHQDGLNSKVLGLEFYVYDQHFQDDGLRLQCVASFHPFYSVSSEQSITKRHPSLSVLDIKEEKDFKRVGIR</sequence>
<keyword evidence="1" id="KW-0732">Signal</keyword>
<proteinExistence type="predicted"/>
<name>T1J658_STRMM</name>
<dbReference type="InterPro" id="IPR007110">
    <property type="entry name" value="Ig-like_dom"/>
</dbReference>
<feature type="chain" id="PRO_5004590219" description="Ig-like domain-containing protein" evidence="1">
    <location>
        <begin position="30"/>
        <end position="267"/>
    </location>
</feature>
<dbReference type="InterPro" id="IPR013783">
    <property type="entry name" value="Ig-like_fold"/>
</dbReference>
<protein>
    <recommendedName>
        <fullName evidence="2">Ig-like domain-containing protein</fullName>
    </recommendedName>
</protein>
<dbReference type="EMBL" id="JH431872">
    <property type="status" value="NOT_ANNOTATED_CDS"/>
    <property type="molecule type" value="Genomic_DNA"/>
</dbReference>
<dbReference type="InterPro" id="IPR036179">
    <property type="entry name" value="Ig-like_dom_sf"/>
</dbReference>
<evidence type="ECO:0000313" key="4">
    <source>
        <dbReference type="Proteomes" id="UP000014500"/>
    </source>
</evidence>
<reference evidence="4" key="1">
    <citation type="submission" date="2011-05" db="EMBL/GenBank/DDBJ databases">
        <authorList>
            <person name="Richards S.R."/>
            <person name="Qu J."/>
            <person name="Jiang H."/>
            <person name="Jhangiani S.N."/>
            <person name="Agravi P."/>
            <person name="Goodspeed R."/>
            <person name="Gross S."/>
            <person name="Mandapat C."/>
            <person name="Jackson L."/>
            <person name="Mathew T."/>
            <person name="Pu L."/>
            <person name="Thornton R."/>
            <person name="Saada N."/>
            <person name="Wilczek-Boney K.B."/>
            <person name="Lee S."/>
            <person name="Kovar C."/>
            <person name="Wu Y."/>
            <person name="Scherer S.E."/>
            <person name="Worley K.C."/>
            <person name="Muzny D.M."/>
            <person name="Gibbs R."/>
        </authorList>
    </citation>
    <scope>NUCLEOTIDE SEQUENCE</scope>
    <source>
        <strain evidence="4">Brora</strain>
    </source>
</reference>
<dbReference type="PANTHER" id="PTHR21261">
    <property type="entry name" value="BEAT PROTEIN"/>
    <property type="match status" value="1"/>
</dbReference>
<feature type="domain" description="Ig-like" evidence="2">
    <location>
        <begin position="146"/>
        <end position="244"/>
    </location>
</feature>
<dbReference type="AlphaFoldDB" id="T1J658"/>
<organism evidence="3 4">
    <name type="scientific">Strigamia maritima</name>
    <name type="common">European centipede</name>
    <name type="synonym">Geophilus maritimus</name>
    <dbReference type="NCBI Taxonomy" id="126957"/>
    <lineage>
        <taxon>Eukaryota</taxon>
        <taxon>Metazoa</taxon>
        <taxon>Ecdysozoa</taxon>
        <taxon>Arthropoda</taxon>
        <taxon>Myriapoda</taxon>
        <taxon>Chilopoda</taxon>
        <taxon>Pleurostigmophora</taxon>
        <taxon>Geophilomorpha</taxon>
        <taxon>Linotaeniidae</taxon>
        <taxon>Strigamia</taxon>
    </lineage>
</organism>
<dbReference type="STRING" id="126957.T1J658"/>
<evidence type="ECO:0000256" key="1">
    <source>
        <dbReference type="SAM" id="SignalP"/>
    </source>
</evidence>
<dbReference type="EnsemblMetazoa" id="SMAR009123-RA">
    <property type="protein sequence ID" value="SMAR009123-PA"/>
    <property type="gene ID" value="SMAR009123"/>
</dbReference>
<dbReference type="HOGENOM" id="CLU_046048_0_0_1"/>
<feature type="domain" description="Ig-like" evidence="2">
    <location>
        <begin position="44"/>
        <end position="133"/>
    </location>
</feature>
<dbReference type="FunFam" id="2.60.40.10:FF:000437">
    <property type="entry name" value="Beat-IIIc, isoform A"/>
    <property type="match status" value="1"/>
</dbReference>
<dbReference type="SUPFAM" id="SSF48726">
    <property type="entry name" value="Immunoglobulin"/>
    <property type="match status" value="2"/>
</dbReference>
<dbReference type="PhylomeDB" id="T1J658"/>
<accession>T1J658</accession>